<organism evidence="2 3">
    <name type="scientific">Aeromicrobium wangtongii</name>
    <dbReference type="NCBI Taxonomy" id="2969247"/>
    <lineage>
        <taxon>Bacteria</taxon>
        <taxon>Bacillati</taxon>
        <taxon>Actinomycetota</taxon>
        <taxon>Actinomycetes</taxon>
        <taxon>Propionibacteriales</taxon>
        <taxon>Nocardioidaceae</taxon>
        <taxon>Aeromicrobium</taxon>
    </lineage>
</organism>
<dbReference type="PANTHER" id="PTHR37315:SF1">
    <property type="entry name" value="UPF0311 PROTEIN BLR7842"/>
    <property type="match status" value="1"/>
</dbReference>
<protein>
    <recommendedName>
        <fullName evidence="1">UPF0311 protein NQV15_07670</fullName>
    </recommendedName>
</protein>
<dbReference type="PANTHER" id="PTHR37315">
    <property type="entry name" value="UPF0311 PROTEIN BLR7842"/>
    <property type="match status" value="1"/>
</dbReference>
<evidence type="ECO:0000256" key="1">
    <source>
        <dbReference type="HAMAP-Rule" id="MF_00775"/>
    </source>
</evidence>
<keyword evidence="3" id="KW-1185">Reference proteome</keyword>
<sequence>MTQSTDVIRSRPLFVLQASLADPVMMADTPRGERKIVAVTGGTVRGERVNGRLVDVGGHDWALIRPDGTLELDVRVLLHTDDDAHVLISYRGFRRQRDDGLYFRTSLTFETGDSRYAWLNSIIAIGVGTRPPEGPRYDVHEIL</sequence>
<dbReference type="EMBL" id="CP102173">
    <property type="protein sequence ID" value="UUP15177.1"/>
    <property type="molecule type" value="Genomic_DNA"/>
</dbReference>
<dbReference type="RefSeq" id="WP_232399231.1">
    <property type="nucleotide sequence ID" value="NZ_CP102173.1"/>
</dbReference>
<dbReference type="Gene3D" id="2.40.160.20">
    <property type="match status" value="1"/>
</dbReference>
<comment type="similarity">
    <text evidence="1">Belongs to the UPF0311 family.</text>
</comment>
<accession>A0ABY5MEL3</accession>
<gene>
    <name evidence="2" type="ORF">NQV15_07670</name>
</gene>
<dbReference type="InterPro" id="IPR020915">
    <property type="entry name" value="UPF0311"/>
</dbReference>
<reference evidence="2 3" key="1">
    <citation type="submission" date="2022-08" db="EMBL/GenBank/DDBJ databases">
        <title>novel species in genus Aeromicrobium.</title>
        <authorList>
            <person name="Ye L."/>
        </authorList>
    </citation>
    <scope>NUCLEOTIDE SEQUENCE [LARGE SCALE GENOMIC DNA]</scope>
    <source>
        <strain evidence="3">zg-Y1379</strain>
    </source>
</reference>
<name>A0ABY5MEL3_9ACTN</name>
<proteinExistence type="inferred from homology"/>
<evidence type="ECO:0000313" key="2">
    <source>
        <dbReference type="EMBL" id="UUP15177.1"/>
    </source>
</evidence>
<dbReference type="Proteomes" id="UP001316184">
    <property type="component" value="Chromosome"/>
</dbReference>
<evidence type="ECO:0000313" key="3">
    <source>
        <dbReference type="Proteomes" id="UP001316184"/>
    </source>
</evidence>
<dbReference type="Pfam" id="PF11578">
    <property type="entry name" value="DUF3237"/>
    <property type="match status" value="1"/>
</dbReference>
<dbReference type="HAMAP" id="MF_00775">
    <property type="entry name" value="UPF0311"/>
    <property type="match status" value="1"/>
</dbReference>